<evidence type="ECO:0000313" key="7">
    <source>
        <dbReference type="RefSeq" id="XP_022246318.1"/>
    </source>
</evidence>
<comment type="subcellular location">
    <subcellularLocation>
        <location evidence="1">Nucleus</location>
    </subcellularLocation>
</comment>
<keyword evidence="6" id="KW-1185">Reference proteome</keyword>
<accession>A0ABM1SRR2</accession>
<evidence type="ECO:0000256" key="4">
    <source>
        <dbReference type="ARBA" id="ARBA00023242"/>
    </source>
</evidence>
<evidence type="ECO:0000256" key="5">
    <source>
        <dbReference type="SAM" id="MobiDB-lite"/>
    </source>
</evidence>
<dbReference type="Pfam" id="PF09739">
    <property type="entry name" value="MCM_bind"/>
    <property type="match status" value="1"/>
</dbReference>
<dbReference type="Proteomes" id="UP000694941">
    <property type="component" value="Unplaced"/>
</dbReference>
<evidence type="ECO:0000256" key="3">
    <source>
        <dbReference type="ARBA" id="ARBA00015405"/>
    </source>
</evidence>
<comment type="similarity">
    <text evidence="2">Belongs to the MCMBP family.</text>
</comment>
<evidence type="ECO:0000256" key="2">
    <source>
        <dbReference type="ARBA" id="ARBA00007925"/>
    </source>
</evidence>
<dbReference type="InterPro" id="IPR019140">
    <property type="entry name" value="MCM_complex-bd"/>
</dbReference>
<feature type="region of interest" description="Disordered" evidence="5">
    <location>
        <begin position="107"/>
        <end position="145"/>
    </location>
</feature>
<dbReference type="PANTHER" id="PTHR13489">
    <property type="entry name" value="MINI-CHROMOSOME MAINTENANCE COMPLEX-BINDING PROTEIN"/>
    <property type="match status" value="1"/>
</dbReference>
<gene>
    <name evidence="7" type="primary">LOC106462989</name>
</gene>
<proteinExistence type="inferred from homology"/>
<dbReference type="GeneID" id="106462989"/>
<reference evidence="7" key="1">
    <citation type="submission" date="2025-08" db="UniProtKB">
        <authorList>
            <consortium name="RefSeq"/>
        </authorList>
    </citation>
    <scope>IDENTIFICATION</scope>
    <source>
        <tissue evidence="7">Muscle</tissue>
    </source>
</reference>
<dbReference type="PANTHER" id="PTHR13489:SF0">
    <property type="entry name" value="MINI-CHROMOSOME MAINTENANCE COMPLEX-BINDING PROTEIN"/>
    <property type="match status" value="1"/>
</dbReference>
<protein>
    <recommendedName>
        <fullName evidence="3">Mini-chromosome maintenance complex-binding protein</fullName>
    </recommendedName>
</protein>
<name>A0ABM1SRR2_LIMPO</name>
<dbReference type="RefSeq" id="XP_022246318.1">
    <property type="nucleotide sequence ID" value="XM_022390610.1"/>
</dbReference>
<organism evidence="6 7">
    <name type="scientific">Limulus polyphemus</name>
    <name type="common">Atlantic horseshoe crab</name>
    <dbReference type="NCBI Taxonomy" id="6850"/>
    <lineage>
        <taxon>Eukaryota</taxon>
        <taxon>Metazoa</taxon>
        <taxon>Ecdysozoa</taxon>
        <taxon>Arthropoda</taxon>
        <taxon>Chelicerata</taxon>
        <taxon>Merostomata</taxon>
        <taxon>Xiphosura</taxon>
        <taxon>Limulidae</taxon>
        <taxon>Limulus</taxon>
    </lineage>
</organism>
<evidence type="ECO:0000313" key="6">
    <source>
        <dbReference type="Proteomes" id="UP000694941"/>
    </source>
</evidence>
<sequence length="569" mass="64277">MENVPSLNNVPVHCLKPNSLVRFRCMIQDMFDPEFFLGAYEVIDFRSHEKKLQPGLYKDLADCKDTEEVDLNSPGNTTMDRLTYYCVSVPGETEWVKDSFLTYESETIEATTSTTPQRQKRSLEDETEDMDTSCSNSSEAETKRTRTDAMQVSAHSSLNIPNLNFPLPNSQGKACLVKLYGGSESLKVNDVVEVIAVLSVEPSLAHVSRFASQRNEGNDAVSIGGLSEFESEELEAHNPPPSLVPRLHAILIKPLDHINPKLPVGLKSSKNQKVIQEIQKEAATTRGELHTILTQALLGDSLSADYLLCHLLSSVYTRCDVMALGKLSLNLTKIPVLEGYKKSLYQLIETLVTKSFYLPMTLQNLNTFTFVPKKDYSQNRLISGILQLSDHTHLVIDETSLSTGQLEAKGVQNITALGNLIKWQRVDYDFSYHKMEFSSNVASLVLSEGRSILPTDIQVPLKPLVRPEDFDEQFGLIKTYLSEGLLEKLRNYITVCKVLEFVMNEDIQKIIQDDFVHMRRENQNMTADDLHSLLVLARYLSLSVGFSTMNKESWEKAKELEKERKRRLQ</sequence>
<keyword evidence="4" id="KW-0539">Nucleus</keyword>
<evidence type="ECO:0000256" key="1">
    <source>
        <dbReference type="ARBA" id="ARBA00004123"/>
    </source>
</evidence>